<evidence type="ECO:0000313" key="1">
    <source>
        <dbReference type="EMBL" id="KFI98356.1"/>
    </source>
</evidence>
<gene>
    <name evidence="1" type="ORF">BSTER_0938</name>
</gene>
<evidence type="ECO:0000313" key="2">
    <source>
        <dbReference type="Proteomes" id="UP000029091"/>
    </source>
</evidence>
<name>A0A087DS56_BIFAD</name>
<proteinExistence type="predicted"/>
<reference evidence="1 2" key="1">
    <citation type="submission" date="2014-03" db="EMBL/GenBank/DDBJ databases">
        <title>Genomics of Bifidobacteria.</title>
        <authorList>
            <person name="Ventura M."/>
            <person name="Milani C."/>
            <person name="Lugli G.A."/>
        </authorList>
    </citation>
    <scope>NUCLEOTIDE SEQUENCE [LARGE SCALE GENOMIC DNA]</scope>
    <source>
        <strain evidence="2">JCM 15918</strain>
    </source>
</reference>
<sequence>MNGSGQRTIPNVVFPFRSMISKSFSVADNGSEYQVRGNLAPDILHCGFAA</sequence>
<dbReference type="EMBL" id="JGZQ01000003">
    <property type="protein sequence ID" value="KFI98356.1"/>
    <property type="molecule type" value="Genomic_DNA"/>
</dbReference>
<dbReference type="AlphaFoldDB" id="A0A087DS56"/>
<comment type="caution">
    <text evidence="1">The sequence shown here is derived from an EMBL/GenBank/DDBJ whole genome shotgun (WGS) entry which is preliminary data.</text>
</comment>
<protein>
    <submittedName>
        <fullName evidence="1">Uncharacterized protein</fullName>
    </submittedName>
</protein>
<organism evidence="1 2">
    <name type="scientific">Bifidobacterium adolescentis JCM 15918</name>
    <dbReference type="NCBI Taxonomy" id="1437612"/>
    <lineage>
        <taxon>Bacteria</taxon>
        <taxon>Bacillati</taxon>
        <taxon>Actinomycetota</taxon>
        <taxon>Actinomycetes</taxon>
        <taxon>Bifidobacteriales</taxon>
        <taxon>Bifidobacteriaceae</taxon>
        <taxon>Bifidobacterium</taxon>
    </lineage>
</organism>
<accession>A0A087DS56</accession>
<dbReference type="Proteomes" id="UP000029091">
    <property type="component" value="Unassembled WGS sequence"/>
</dbReference>